<dbReference type="Pfam" id="PF05096">
    <property type="entry name" value="Glu_cyclase_2"/>
    <property type="match status" value="1"/>
</dbReference>
<feature type="signal peptide" evidence="1">
    <location>
        <begin position="1"/>
        <end position="34"/>
    </location>
</feature>
<sequence>MDARPIPSPALPWRRRLLAQALLLASLGPCVALAQRIAEPPVERVEVVRAYPHDPDAFTQGLIFLDGMLFESTGLNGRSSVRRVQLENGKVLQKLAVPPQYFAEGLTVWKDELILLTWQSRMGFVLDRRTMEVKRSFAYAGEGWGITHDDQQLYMSDGTATLRVLDPLSFKESRRISVTANGRPVEQLNELEWVEGEIWANVWQTDRIARIDPFSGRVLGWLDMSGLLASQGLPPDQADVLNGIAYDAQSKRIFVTGKLWPRLFEIRRKGVKR</sequence>
<reference evidence="2" key="1">
    <citation type="submission" date="2023-09" db="EMBL/GenBank/DDBJ databases">
        <title>Paucibacter sp. APW11 Genome sequencing and assembly.</title>
        <authorList>
            <person name="Kim I."/>
        </authorList>
    </citation>
    <scope>NUCLEOTIDE SEQUENCE</scope>
    <source>
        <strain evidence="2">APW11</strain>
    </source>
</reference>
<evidence type="ECO:0000313" key="3">
    <source>
        <dbReference type="Proteomes" id="UP001246372"/>
    </source>
</evidence>
<evidence type="ECO:0000313" key="2">
    <source>
        <dbReference type="EMBL" id="MDT9000089.1"/>
    </source>
</evidence>
<dbReference type="PANTHER" id="PTHR31270:SF1">
    <property type="entry name" value="GLUTAMINYL-PEPTIDE CYCLOTRANSFERASE"/>
    <property type="match status" value="1"/>
</dbReference>
<name>A0ABU3PBZ5_9BURK</name>
<evidence type="ECO:0000256" key="1">
    <source>
        <dbReference type="SAM" id="SignalP"/>
    </source>
</evidence>
<keyword evidence="3" id="KW-1185">Reference proteome</keyword>
<organism evidence="2 3">
    <name type="scientific">Roseateles aquae</name>
    <dbReference type="NCBI Taxonomy" id="3077235"/>
    <lineage>
        <taxon>Bacteria</taxon>
        <taxon>Pseudomonadati</taxon>
        <taxon>Pseudomonadota</taxon>
        <taxon>Betaproteobacteria</taxon>
        <taxon>Burkholderiales</taxon>
        <taxon>Sphaerotilaceae</taxon>
        <taxon>Roseateles</taxon>
    </lineage>
</organism>
<accession>A0ABU3PBZ5</accession>
<dbReference type="InterPro" id="IPR015943">
    <property type="entry name" value="WD40/YVTN_repeat-like_dom_sf"/>
</dbReference>
<gene>
    <name evidence="2" type="ORF">RQP53_12505</name>
</gene>
<proteinExistence type="predicted"/>
<comment type="caution">
    <text evidence="2">The sequence shown here is derived from an EMBL/GenBank/DDBJ whole genome shotgun (WGS) entry which is preliminary data.</text>
</comment>
<dbReference type="InterPro" id="IPR011044">
    <property type="entry name" value="Quino_amine_DH_bsu"/>
</dbReference>
<dbReference type="InterPro" id="IPR007788">
    <property type="entry name" value="QCT"/>
</dbReference>
<dbReference type="Proteomes" id="UP001246372">
    <property type="component" value="Unassembled WGS sequence"/>
</dbReference>
<dbReference type="Gene3D" id="2.130.10.10">
    <property type="entry name" value="YVTN repeat-like/Quinoprotein amine dehydrogenase"/>
    <property type="match status" value="1"/>
</dbReference>
<keyword evidence="1" id="KW-0732">Signal</keyword>
<dbReference type="PANTHER" id="PTHR31270">
    <property type="entry name" value="GLUTAMINYL-PEPTIDE CYCLOTRANSFERASE"/>
    <property type="match status" value="1"/>
</dbReference>
<dbReference type="RefSeq" id="WP_315650637.1">
    <property type="nucleotide sequence ID" value="NZ_JAVXZY010000004.1"/>
</dbReference>
<dbReference type="EMBL" id="JAVXZY010000004">
    <property type="protein sequence ID" value="MDT9000089.1"/>
    <property type="molecule type" value="Genomic_DNA"/>
</dbReference>
<dbReference type="SUPFAM" id="SSF50969">
    <property type="entry name" value="YVTN repeat-like/Quinoprotein amine dehydrogenase"/>
    <property type="match status" value="1"/>
</dbReference>
<protein>
    <submittedName>
        <fullName evidence="2">Glutaminyl-peptide cyclotransferase</fullName>
    </submittedName>
</protein>
<feature type="chain" id="PRO_5045096467" evidence="1">
    <location>
        <begin position="35"/>
        <end position="273"/>
    </location>
</feature>